<dbReference type="STRING" id="28110.KU46_726"/>
<reference evidence="2 3" key="1">
    <citation type="journal article" date="2015" name="Genome Announc.">
        <title>Genome sequencing of 18 francisella strains to aid in assay development and testing.</title>
        <authorList>
            <person name="Johnson S.L."/>
            <person name="Daligault H.E."/>
            <person name="Davenport K.W."/>
            <person name="Coyne S.R."/>
            <person name="Frey K.G."/>
            <person name="Koroleva G.I."/>
            <person name="Broomall S.M."/>
            <person name="Bishop-Lilly K.A."/>
            <person name="Bruce D.C."/>
            <person name="Chertkov O."/>
            <person name="Freitas T."/>
            <person name="Jaissle J."/>
            <person name="Ladner J.T."/>
            <person name="Rosenzweig C.N."/>
            <person name="Gibbons H.S."/>
            <person name="Palacios G.F."/>
            <person name="Redden C.L."/>
            <person name="Xu Y."/>
            <person name="Minogue T.D."/>
            <person name="Chain P.S."/>
        </authorList>
    </citation>
    <scope>NUCLEOTIDE SEQUENCE [LARGE SCALE GENOMIC DNA]</scope>
    <source>
        <strain evidence="2 3">GA01-2794</strain>
    </source>
</reference>
<dbReference type="Proteomes" id="UP000031830">
    <property type="component" value="Chromosome"/>
</dbReference>
<sequence length="158" mass="18867">MQTNDLLAQLKDIYLPARVSQWWPLAYGWWLLLGLIVLAFIIFLIILHFRKKRNSYKDSIINDFRMAIEETQQNKPKEVLQNISVYLKRVALQKFPNQQIKTLHGEQWLDFLDSKMKNQNFKNTKANMLANCYRAVELDKQTLNEILTVSEQWLRRVL</sequence>
<evidence type="ECO:0008006" key="4">
    <source>
        <dbReference type="Google" id="ProtNLM"/>
    </source>
</evidence>
<dbReference type="KEGG" id="fpz:LA55_175"/>
<dbReference type="EMBL" id="CP009440">
    <property type="protein sequence ID" value="AJI53982.1"/>
    <property type="molecule type" value="Genomic_DNA"/>
</dbReference>
<protein>
    <recommendedName>
        <fullName evidence="4">DUF4381 domain-containing protein</fullName>
    </recommendedName>
</protein>
<proteinExistence type="predicted"/>
<dbReference type="InterPro" id="IPR025489">
    <property type="entry name" value="DUF4381"/>
</dbReference>
<dbReference type="Pfam" id="PF14316">
    <property type="entry name" value="DUF4381"/>
    <property type="match status" value="1"/>
</dbReference>
<keyword evidence="1" id="KW-0472">Membrane</keyword>
<organism evidence="2 3">
    <name type="scientific">Francisella philomiragia</name>
    <dbReference type="NCBI Taxonomy" id="28110"/>
    <lineage>
        <taxon>Bacteria</taxon>
        <taxon>Pseudomonadati</taxon>
        <taxon>Pseudomonadota</taxon>
        <taxon>Gammaproteobacteria</taxon>
        <taxon>Thiotrichales</taxon>
        <taxon>Francisellaceae</taxon>
        <taxon>Francisella</taxon>
    </lineage>
</organism>
<keyword evidence="1" id="KW-0812">Transmembrane</keyword>
<name>A0A0B6D6T3_9GAMM</name>
<dbReference type="RefSeq" id="WP_044525476.1">
    <property type="nucleotide sequence ID" value="NZ_CP009440.1"/>
</dbReference>
<evidence type="ECO:0000313" key="3">
    <source>
        <dbReference type="Proteomes" id="UP000031830"/>
    </source>
</evidence>
<accession>A0A0B6D6T3</accession>
<evidence type="ECO:0000313" key="2">
    <source>
        <dbReference type="EMBL" id="AJI53982.1"/>
    </source>
</evidence>
<dbReference type="OrthoDB" id="283083at2"/>
<keyword evidence="1" id="KW-1133">Transmembrane helix</keyword>
<feature type="transmembrane region" description="Helical" evidence="1">
    <location>
        <begin position="27"/>
        <end position="47"/>
    </location>
</feature>
<gene>
    <name evidence="2" type="ORF">LA55_175</name>
</gene>
<dbReference type="AlphaFoldDB" id="A0A0B6D6T3"/>
<evidence type="ECO:0000256" key="1">
    <source>
        <dbReference type="SAM" id="Phobius"/>
    </source>
</evidence>